<evidence type="ECO:0000256" key="3">
    <source>
        <dbReference type="ARBA" id="ARBA00001941"/>
    </source>
</evidence>
<gene>
    <name evidence="9" type="ORF">IAC63_00705</name>
</gene>
<dbReference type="InterPro" id="IPR003607">
    <property type="entry name" value="HD/PDEase_dom"/>
</dbReference>
<reference evidence="9" key="1">
    <citation type="submission" date="2020-10" db="EMBL/GenBank/DDBJ databases">
        <authorList>
            <person name="Gilroy R."/>
        </authorList>
    </citation>
    <scope>NUCLEOTIDE SEQUENCE</scope>
    <source>
        <strain evidence="9">CHK136-897</strain>
    </source>
</reference>
<evidence type="ECO:0000256" key="4">
    <source>
        <dbReference type="ARBA" id="ARBA00011738"/>
    </source>
</evidence>
<protein>
    <recommendedName>
        <fullName evidence="5">5'-deoxynucleotidase</fullName>
        <ecNumber evidence="5">3.1.3.89</ecNumber>
    </recommendedName>
</protein>
<sequence>MKTIVDFLKIAEKLECEYRLTQMSDGMNQSVAAHSWNMAMMAIAMEPYFVRKYDMNRVLKMCLLHDLPEAIAHDIPLHEQNDMCRMEKRSQEACAINKIMGLLNNQSVSECFDEYEKRVSFESRLVKALDRLDTTVQHLCAKDLTYVGKYNDNFYWKLFFSDEFAAHFDFEPILRKVFDEIKQQVSNRLKDELDIDSNSFIGVKNENS</sequence>
<accession>A0A9D1MRY0</accession>
<evidence type="ECO:0000256" key="5">
    <source>
        <dbReference type="ARBA" id="ARBA00012964"/>
    </source>
</evidence>
<dbReference type="InterPro" id="IPR039356">
    <property type="entry name" value="YfbR/HDDC2"/>
</dbReference>
<dbReference type="PANTHER" id="PTHR11845:SF13">
    <property type="entry name" value="5'-DEOXYNUCLEOTIDASE HDDC2"/>
    <property type="match status" value="1"/>
</dbReference>
<dbReference type="SMART" id="SM00471">
    <property type="entry name" value="HDc"/>
    <property type="match status" value="1"/>
</dbReference>
<comment type="cofactor">
    <cofactor evidence="3">
        <name>Co(2+)</name>
        <dbReference type="ChEBI" id="CHEBI:48828"/>
    </cofactor>
</comment>
<dbReference type="Proteomes" id="UP000824142">
    <property type="component" value="Unassembled WGS sequence"/>
</dbReference>
<dbReference type="SUPFAM" id="SSF109604">
    <property type="entry name" value="HD-domain/PDEase-like"/>
    <property type="match status" value="1"/>
</dbReference>
<dbReference type="Gene3D" id="1.10.3210.10">
    <property type="entry name" value="Hypothetical protein af1432"/>
    <property type="match status" value="1"/>
</dbReference>
<dbReference type="GO" id="GO:0005737">
    <property type="term" value="C:cytoplasm"/>
    <property type="evidence" value="ECO:0007669"/>
    <property type="project" value="TreeGrafter"/>
</dbReference>
<dbReference type="InterPro" id="IPR006674">
    <property type="entry name" value="HD_domain"/>
</dbReference>
<dbReference type="AlphaFoldDB" id="A0A9D1MRY0"/>
<evidence type="ECO:0000313" key="10">
    <source>
        <dbReference type="Proteomes" id="UP000824142"/>
    </source>
</evidence>
<reference evidence="9" key="2">
    <citation type="journal article" date="2021" name="PeerJ">
        <title>Extensive microbial diversity within the chicken gut microbiome revealed by metagenomics and culture.</title>
        <authorList>
            <person name="Gilroy R."/>
            <person name="Ravi A."/>
            <person name="Getino M."/>
            <person name="Pursley I."/>
            <person name="Horton D.L."/>
            <person name="Alikhan N.F."/>
            <person name="Baker D."/>
            <person name="Gharbi K."/>
            <person name="Hall N."/>
            <person name="Watson M."/>
            <person name="Adriaenssens E.M."/>
            <person name="Foster-Nyarko E."/>
            <person name="Jarju S."/>
            <person name="Secka A."/>
            <person name="Antonio M."/>
            <person name="Oren A."/>
            <person name="Chaudhuri R.R."/>
            <person name="La Ragione R."/>
            <person name="Hildebrand F."/>
            <person name="Pallen M.J."/>
        </authorList>
    </citation>
    <scope>NUCLEOTIDE SEQUENCE</scope>
    <source>
        <strain evidence="9">CHK136-897</strain>
    </source>
</reference>
<dbReference type="Pfam" id="PF13023">
    <property type="entry name" value="HD_3"/>
    <property type="match status" value="1"/>
</dbReference>
<organism evidence="9 10">
    <name type="scientific">Candidatus Enterousia avicola</name>
    <dbReference type="NCBI Taxonomy" id="2840787"/>
    <lineage>
        <taxon>Bacteria</taxon>
        <taxon>Pseudomonadati</taxon>
        <taxon>Pseudomonadota</taxon>
        <taxon>Alphaproteobacteria</taxon>
        <taxon>Candidatus Enterousia</taxon>
    </lineage>
</organism>
<dbReference type="GO" id="GO:0046872">
    <property type="term" value="F:metal ion binding"/>
    <property type="evidence" value="ECO:0007669"/>
    <property type="project" value="UniProtKB-KW"/>
</dbReference>
<dbReference type="PANTHER" id="PTHR11845">
    <property type="entry name" value="5'-DEOXYNUCLEOTIDASE HDDC2"/>
    <property type="match status" value="1"/>
</dbReference>
<comment type="subunit">
    <text evidence="4">Homodimer.</text>
</comment>
<dbReference type="GO" id="GO:0002953">
    <property type="term" value="F:5'-deoxynucleotidase activity"/>
    <property type="evidence" value="ECO:0007669"/>
    <property type="project" value="UniProtKB-EC"/>
</dbReference>
<comment type="cofactor">
    <cofactor evidence="2">
        <name>Mn(2+)</name>
        <dbReference type="ChEBI" id="CHEBI:29035"/>
    </cofactor>
</comment>
<evidence type="ECO:0000259" key="8">
    <source>
        <dbReference type="SMART" id="SM00471"/>
    </source>
</evidence>
<keyword evidence="6" id="KW-0479">Metal-binding</keyword>
<comment type="catalytic activity">
    <reaction evidence="1">
        <text>a 2'-deoxyribonucleoside 5'-phosphate + H2O = a 2'-deoxyribonucleoside + phosphate</text>
        <dbReference type="Rhea" id="RHEA:36167"/>
        <dbReference type="ChEBI" id="CHEBI:15377"/>
        <dbReference type="ChEBI" id="CHEBI:18274"/>
        <dbReference type="ChEBI" id="CHEBI:43474"/>
        <dbReference type="ChEBI" id="CHEBI:65317"/>
        <dbReference type="EC" id="3.1.3.89"/>
    </reaction>
</comment>
<comment type="caution">
    <text evidence="9">The sequence shown here is derived from an EMBL/GenBank/DDBJ whole genome shotgun (WGS) entry which is preliminary data.</text>
</comment>
<feature type="domain" description="HD/PDEase" evidence="8">
    <location>
        <begin position="27"/>
        <end position="144"/>
    </location>
</feature>
<proteinExistence type="predicted"/>
<evidence type="ECO:0000313" key="9">
    <source>
        <dbReference type="EMBL" id="HIU65146.1"/>
    </source>
</evidence>
<dbReference type="EC" id="3.1.3.89" evidence="5"/>
<evidence type="ECO:0000256" key="7">
    <source>
        <dbReference type="ARBA" id="ARBA00022801"/>
    </source>
</evidence>
<dbReference type="EMBL" id="DVNO01000005">
    <property type="protein sequence ID" value="HIU65146.1"/>
    <property type="molecule type" value="Genomic_DNA"/>
</dbReference>
<evidence type="ECO:0000256" key="6">
    <source>
        <dbReference type="ARBA" id="ARBA00022723"/>
    </source>
</evidence>
<evidence type="ECO:0000256" key="2">
    <source>
        <dbReference type="ARBA" id="ARBA00001936"/>
    </source>
</evidence>
<name>A0A9D1MRY0_9PROT</name>
<evidence type="ECO:0000256" key="1">
    <source>
        <dbReference type="ARBA" id="ARBA00001638"/>
    </source>
</evidence>
<keyword evidence="7" id="KW-0378">Hydrolase</keyword>